<gene>
    <name evidence="1" type="ORF">EHS15_01165</name>
</gene>
<dbReference type="SUPFAM" id="SSF101898">
    <property type="entry name" value="NHL repeat"/>
    <property type="match status" value="2"/>
</dbReference>
<proteinExistence type="predicted"/>
<sequence length="462" mass="48031">MTKFSQITRIISLYLLGVFFSFSCKSSSDKLDPILAIGLFLSTQVGASGIVQIDNTGTKEWTKLLGVTGQATLSSAIASDSSGNIYTSGNTAGNLDGQTKTGSQDMFVAKYDNNGNKQWVRLLGAASASSLGKGITVDSSGNAYISGYTTGNMDGQTKTGTNDLFVVKYDSSGNKQWTRLLGVTGVNTQALAITSDSSGNIYASGYTEGNLDGQTKTGASDLFVVKYDSNGNKQWTKLVGVTGGGALTRAITSDRSGNLYLTGETNGNLGGQTKTGSQDMFAIKLGGDGNVQWTQLLGGNASATTQGLGITRDLSNNVYITGITTNSLDGQTVTGGKDLFVVKYDTNGNKQWTKLTGITGGHFTEGFAITSDNYGNSYAAGSTTGNLDGQSGSGGKDLVVIKYDTNGSKQWTRLLGVSGSASIIYGIVSDIFGNLYATGETSGNLDGVTKTGGQDAFLIKYK</sequence>
<dbReference type="PANTHER" id="PTHR35580:SF1">
    <property type="entry name" value="PHYTASE-LIKE DOMAIN-CONTAINING PROTEIN"/>
    <property type="match status" value="1"/>
</dbReference>
<dbReference type="Pfam" id="PF06739">
    <property type="entry name" value="SBBP"/>
    <property type="match status" value="6"/>
</dbReference>
<keyword evidence="2" id="KW-1185">Reference proteome</keyword>
<comment type="caution">
    <text evidence="1">The sequence shown here is derived from an EMBL/GenBank/DDBJ whole genome shotgun (WGS) entry which is preliminary data.</text>
</comment>
<protein>
    <recommendedName>
        <fullName evidence="3">Beta-propeller repeat protein</fullName>
    </recommendedName>
</protein>
<dbReference type="AlphaFoldDB" id="A0A4R9M4N9"/>
<reference evidence="1" key="1">
    <citation type="journal article" date="2019" name="PLoS Negl. Trop. Dis.">
        <title>Revisiting the worldwide diversity of Leptospira species in the environment.</title>
        <authorList>
            <person name="Vincent A.T."/>
            <person name="Schiettekatte O."/>
            <person name="Bourhy P."/>
            <person name="Veyrier F.J."/>
            <person name="Picardeau M."/>
        </authorList>
    </citation>
    <scope>NUCLEOTIDE SEQUENCE [LARGE SCALE GENOMIC DNA]</scope>
    <source>
        <strain evidence="1">201300427</strain>
    </source>
</reference>
<dbReference type="InterPro" id="IPR052918">
    <property type="entry name" value="Motility_Chemotaxis_Reg"/>
</dbReference>
<evidence type="ECO:0000313" key="1">
    <source>
        <dbReference type="EMBL" id="TGN20931.1"/>
    </source>
</evidence>
<dbReference type="PANTHER" id="PTHR35580">
    <property type="entry name" value="CELL SURFACE GLYCOPROTEIN (S-LAYER PROTEIN)-LIKE PROTEIN"/>
    <property type="match status" value="1"/>
</dbReference>
<dbReference type="Proteomes" id="UP000298058">
    <property type="component" value="Unassembled WGS sequence"/>
</dbReference>
<dbReference type="EMBL" id="RQHW01000003">
    <property type="protein sequence ID" value="TGN20931.1"/>
    <property type="molecule type" value="Genomic_DNA"/>
</dbReference>
<organism evidence="1 2">
    <name type="scientific">Leptospira idonii</name>
    <dbReference type="NCBI Taxonomy" id="1193500"/>
    <lineage>
        <taxon>Bacteria</taxon>
        <taxon>Pseudomonadati</taxon>
        <taxon>Spirochaetota</taxon>
        <taxon>Spirochaetia</taxon>
        <taxon>Leptospirales</taxon>
        <taxon>Leptospiraceae</taxon>
        <taxon>Leptospira</taxon>
    </lineage>
</organism>
<accession>A0A4R9M4N9</accession>
<dbReference type="PROSITE" id="PS51257">
    <property type="entry name" value="PROKAR_LIPOPROTEIN"/>
    <property type="match status" value="1"/>
</dbReference>
<name>A0A4R9M4N9_9LEPT</name>
<dbReference type="InterPro" id="IPR010620">
    <property type="entry name" value="SBBP_repeat"/>
</dbReference>
<dbReference type="OrthoDB" id="344059at2"/>
<evidence type="ECO:0000313" key="2">
    <source>
        <dbReference type="Proteomes" id="UP000298058"/>
    </source>
</evidence>
<evidence type="ECO:0008006" key="3">
    <source>
        <dbReference type="Google" id="ProtNLM"/>
    </source>
</evidence>